<evidence type="ECO:0000313" key="3">
    <source>
        <dbReference type="Proteomes" id="UP000231292"/>
    </source>
</evidence>
<comment type="caution">
    <text evidence="2">The sequence shown here is derived from an EMBL/GenBank/DDBJ whole genome shotgun (WGS) entry which is preliminary data.</text>
</comment>
<name>A0A2G9YJG8_9BACT</name>
<sequence length="125" mass="14521">MSKERAIVFVDGNNLYRGSKDCYGIERLNLGPFCANLVQDRDLVAIYYADANFIREQGPDNYDKQQTYFSYIRKIKGLIFRRGYFNPRTRPPTEKLSDVYLATDMVDLCYKDEFNIAYVVSGIVT</sequence>
<dbReference type="EMBL" id="PCRK01000155">
    <property type="protein sequence ID" value="PIP18873.1"/>
    <property type="molecule type" value="Genomic_DNA"/>
</dbReference>
<reference evidence="2 3" key="1">
    <citation type="submission" date="2017-09" db="EMBL/GenBank/DDBJ databases">
        <title>Depth-based differentiation of microbial function through sediment-hosted aquifers and enrichment of novel symbionts in the deep terrestrial subsurface.</title>
        <authorList>
            <person name="Probst A.J."/>
            <person name="Ladd B."/>
            <person name="Jarett J.K."/>
            <person name="Geller-Mcgrath D.E."/>
            <person name="Sieber C.M."/>
            <person name="Emerson J.B."/>
            <person name="Anantharaman K."/>
            <person name="Thomas B.C."/>
            <person name="Malmstrom R."/>
            <person name="Stieglmeier M."/>
            <person name="Klingl A."/>
            <person name="Woyke T."/>
            <person name="Ryan C.M."/>
            <person name="Banfield J.F."/>
        </authorList>
    </citation>
    <scope>NUCLEOTIDE SEQUENCE [LARGE SCALE GENOMIC DNA]</scope>
    <source>
        <strain evidence="2">CG23_combo_of_CG06-09_8_20_14_all_41_10</strain>
    </source>
</reference>
<accession>A0A2G9YJG8</accession>
<organism evidence="2 3">
    <name type="scientific">Candidatus Sherwoodlollariibacterium unditelluris</name>
    <dbReference type="NCBI Taxonomy" id="1974757"/>
    <lineage>
        <taxon>Bacteria</taxon>
        <taxon>Pseudomonadati</taxon>
        <taxon>Candidatus Omnitrophota</taxon>
        <taxon>Candidatus Sherwoodlollariibacterium</taxon>
    </lineage>
</organism>
<dbReference type="Proteomes" id="UP000231292">
    <property type="component" value="Unassembled WGS sequence"/>
</dbReference>
<dbReference type="InterPro" id="IPR021139">
    <property type="entry name" value="NYN"/>
</dbReference>
<dbReference type="Pfam" id="PF01936">
    <property type="entry name" value="NYN"/>
    <property type="match status" value="1"/>
</dbReference>
<proteinExistence type="predicted"/>
<dbReference type="AlphaFoldDB" id="A0A2G9YJG8"/>
<protein>
    <recommendedName>
        <fullName evidence="1">NYN domain-containing protein</fullName>
    </recommendedName>
</protein>
<dbReference type="GO" id="GO:0004540">
    <property type="term" value="F:RNA nuclease activity"/>
    <property type="evidence" value="ECO:0007669"/>
    <property type="project" value="InterPro"/>
</dbReference>
<evidence type="ECO:0000313" key="2">
    <source>
        <dbReference type="EMBL" id="PIP18873.1"/>
    </source>
</evidence>
<feature type="domain" description="NYN" evidence="1">
    <location>
        <begin position="5"/>
        <end position="122"/>
    </location>
</feature>
<evidence type="ECO:0000259" key="1">
    <source>
        <dbReference type="Pfam" id="PF01936"/>
    </source>
</evidence>
<gene>
    <name evidence="2" type="ORF">COX41_06015</name>
</gene>
<dbReference type="Gene3D" id="3.40.50.1010">
    <property type="entry name" value="5'-nuclease"/>
    <property type="match status" value="1"/>
</dbReference>